<dbReference type="NCBIfam" id="NF041418">
    <property type="entry name" value="MbpA"/>
    <property type="match status" value="1"/>
</dbReference>
<dbReference type="InterPro" id="IPR049793">
    <property type="entry name" value="MbpA-like"/>
</dbReference>
<gene>
    <name evidence="1" type="ORF">TD3509T_0976</name>
</gene>
<reference evidence="1 2" key="1">
    <citation type="submission" date="2024-05" db="EMBL/GenBank/DDBJ databases">
        <authorList>
            <person name="Duchaud E."/>
        </authorList>
    </citation>
    <scope>NUCLEOTIDE SEQUENCE [LARGE SCALE GENOMIC DNA]</scope>
    <source>
        <strain evidence="1">Ena-SAMPLE-TAB-13-05-2024-13:56:06:370-140309</strain>
    </source>
</reference>
<dbReference type="Proteomes" id="UP001497514">
    <property type="component" value="Chromosome"/>
</dbReference>
<dbReference type="EMBL" id="OZ038524">
    <property type="protein sequence ID" value="CAL2080281.1"/>
    <property type="molecule type" value="Genomic_DNA"/>
</dbReference>
<dbReference type="Pfam" id="PF21983">
    <property type="entry name" value="NikA-like"/>
    <property type="match status" value="1"/>
</dbReference>
<keyword evidence="2" id="KW-1185">Reference proteome</keyword>
<proteinExistence type="predicted"/>
<evidence type="ECO:0008006" key="3">
    <source>
        <dbReference type="Google" id="ProtNLM"/>
    </source>
</evidence>
<accession>A0ABM9NV72</accession>
<protein>
    <recommendedName>
        <fullName evidence="3">Mobilization protein</fullName>
    </recommendedName>
</protein>
<sequence length="97" mass="11549">MKNQKIEFRCTLFEKKLLKVKAKKAGLSLSEFCRKSANDKMIIERLTEEQITIYKMLITYHNNFKSIGNLIKNKHPDLYQKVFQTADEIKNHLKIFK</sequence>
<dbReference type="RefSeq" id="WP_101901971.1">
    <property type="nucleotide sequence ID" value="NZ_OZ038524.1"/>
</dbReference>
<organism evidence="1 2">
    <name type="scientific">Tenacibaculum dicentrarchi</name>
    <dbReference type="NCBI Taxonomy" id="669041"/>
    <lineage>
        <taxon>Bacteria</taxon>
        <taxon>Pseudomonadati</taxon>
        <taxon>Bacteroidota</taxon>
        <taxon>Flavobacteriia</taxon>
        <taxon>Flavobacteriales</taxon>
        <taxon>Flavobacteriaceae</taxon>
        <taxon>Tenacibaculum</taxon>
    </lineage>
</organism>
<evidence type="ECO:0000313" key="1">
    <source>
        <dbReference type="EMBL" id="CAL2080281.1"/>
    </source>
</evidence>
<name>A0ABM9NV72_9FLAO</name>
<evidence type="ECO:0000313" key="2">
    <source>
        <dbReference type="Proteomes" id="UP001497514"/>
    </source>
</evidence>
<dbReference type="InterPro" id="IPR053842">
    <property type="entry name" value="NikA-like"/>
</dbReference>